<dbReference type="InterPro" id="IPR007012">
    <property type="entry name" value="PolA_pol_cen_dom"/>
</dbReference>
<keyword evidence="9 14" id="KW-0460">Magnesium</keyword>
<dbReference type="GO" id="GO:0005634">
    <property type="term" value="C:nucleus"/>
    <property type="evidence" value="ECO:0007669"/>
    <property type="project" value="UniProtKB-SubCell"/>
</dbReference>
<evidence type="ECO:0000259" key="16">
    <source>
        <dbReference type="Pfam" id="PF04926"/>
    </source>
</evidence>
<dbReference type="InterPro" id="IPR014492">
    <property type="entry name" value="PolyA_polymerase"/>
</dbReference>
<evidence type="ECO:0000256" key="11">
    <source>
        <dbReference type="ARBA" id="ARBA00048830"/>
    </source>
</evidence>
<dbReference type="SUPFAM" id="SSF55003">
    <property type="entry name" value="PAP/Archaeal CCA-adding enzyme, C-terminal domain"/>
    <property type="match status" value="1"/>
</dbReference>
<keyword evidence="8 12" id="KW-0067">ATP-binding</keyword>
<dbReference type="Gene3D" id="3.30.460.10">
    <property type="entry name" value="Beta Polymerase, domain 2"/>
    <property type="match status" value="1"/>
</dbReference>
<dbReference type="Gene3D" id="1.10.1410.10">
    <property type="match status" value="1"/>
</dbReference>
<feature type="region of interest" description="Disordered" evidence="15">
    <location>
        <begin position="583"/>
        <end position="648"/>
    </location>
</feature>
<evidence type="ECO:0000313" key="20">
    <source>
        <dbReference type="Proteomes" id="UP001142055"/>
    </source>
</evidence>
<evidence type="ECO:0000256" key="4">
    <source>
        <dbReference type="ARBA" id="ARBA00022664"/>
    </source>
</evidence>
<dbReference type="AlphaFoldDB" id="A0A9Q0M7B5"/>
<dbReference type="InterPro" id="IPR043519">
    <property type="entry name" value="NT_sf"/>
</dbReference>
<keyword evidence="7 12" id="KW-0547">Nucleotide-binding</keyword>
<feature type="compositionally biased region" description="Polar residues" evidence="15">
    <location>
        <begin position="613"/>
        <end position="648"/>
    </location>
</feature>
<dbReference type="Pfam" id="PF04926">
    <property type="entry name" value="PAP_RNA-bind"/>
    <property type="match status" value="1"/>
</dbReference>
<dbReference type="OMA" id="IECASTS"/>
<keyword evidence="10 12" id="KW-0539">Nucleus</keyword>
<proteinExistence type="inferred from homology"/>
<feature type="binding site" evidence="14">
    <location>
        <position position="106"/>
    </location>
    <ligand>
        <name>Mg(2+)</name>
        <dbReference type="ChEBI" id="CHEBI:18420"/>
        <label>2</label>
        <note>catalytic</note>
    </ligand>
</feature>
<sequence length="689" mass="77997">MVEQMSSHPPHLGVTDPISVTTPREIDLKATNDLDKILHEYELFESDEMLTKRCMILGQLNNMLKEWVRDLSAKKMPSHIAEQMNGKIFTFGSYRLGVHTRGADIDTLIVCPRHIERVDFFSSFPPYLWKIPKIEYIRPVEEAFVPLMKTKIDGIELDILFARLALKSIPEDQELRDGYLLKNLDERSVRSLNGCRVTDDILLLVPNHEAFRLALRAVKFWAKRRGIYSNALGYLGGVSWAMLVARTCQLYPNATASTLLQKFFLVFRQWPWPKPVLLRHNSEDNANLGFPVWDPRENASDRFHLMPIITPSYPQQNSTFNVTMSTKEIIREEFQAASVLMDSIISGCVSWKKLFEPVAFFSKYRHYIAVVVPNVAEWVGLVESKVRILVQNLERHRSIELAHVYPKSYLRTVPIEADSNTSIISGEDVNKNNKSTDSNIEGDNKSSENSSLPIDKDTVNNNGENLTTNVVNDTDQKTSTTNGESATKGTEETPQATTDSDETETVPKEPTTCEECVWFIGLRFVKNEHMNVDLTTDSRMFIDTIATAANNARFSMEQVAGVDIRHVRRRDLAAYIPAEEVPQTAPMRRVNRPLNRSNSSTTPNPSSTATATQPQFKSTTNLKMEENNTTTIESDSKTNNNGRSNENIQLDQLDPDIKRKLSQFETSEDSKRVKLISNESIAASNGNVC</sequence>
<dbReference type="Pfam" id="PF04928">
    <property type="entry name" value="PAP_central"/>
    <property type="match status" value="1"/>
</dbReference>
<feature type="binding site" evidence="13">
    <location>
        <begin position="237"/>
        <end position="238"/>
    </location>
    <ligand>
        <name>ATP</name>
        <dbReference type="ChEBI" id="CHEBI:30616"/>
    </ligand>
</feature>
<feature type="binding site" evidence="13">
    <location>
        <begin position="104"/>
        <end position="106"/>
    </location>
    <ligand>
        <name>ATP</name>
        <dbReference type="ChEBI" id="CHEBI:30616"/>
    </ligand>
</feature>
<feature type="domain" description="Poly(A) polymerase RNA-binding" evidence="16">
    <location>
        <begin position="360"/>
        <end position="579"/>
    </location>
</feature>
<keyword evidence="20" id="KW-1185">Reference proteome</keyword>
<dbReference type="GO" id="GO:0003723">
    <property type="term" value="F:RNA binding"/>
    <property type="evidence" value="ECO:0007669"/>
    <property type="project" value="UniProtKB-UniRule"/>
</dbReference>
<comment type="catalytic activity">
    <reaction evidence="11 12">
        <text>RNA(n) + ATP = RNA(n)-3'-adenine ribonucleotide + diphosphate</text>
        <dbReference type="Rhea" id="RHEA:11332"/>
        <dbReference type="Rhea" id="RHEA-COMP:14527"/>
        <dbReference type="Rhea" id="RHEA-COMP:17347"/>
        <dbReference type="ChEBI" id="CHEBI:30616"/>
        <dbReference type="ChEBI" id="CHEBI:33019"/>
        <dbReference type="ChEBI" id="CHEBI:140395"/>
        <dbReference type="ChEBI" id="CHEBI:173115"/>
        <dbReference type="EC" id="2.7.7.19"/>
    </reaction>
</comment>
<gene>
    <name evidence="19" type="ORF">RDWZM_005064</name>
</gene>
<comment type="subcellular location">
    <subcellularLocation>
        <location evidence="2 12">Nucleus</location>
    </subcellularLocation>
</comment>
<feature type="compositionally biased region" description="Low complexity" evidence="15">
    <location>
        <begin position="597"/>
        <end position="612"/>
    </location>
</feature>
<dbReference type="SUPFAM" id="SSF81301">
    <property type="entry name" value="Nucleotidyltransferase"/>
    <property type="match status" value="1"/>
</dbReference>
<evidence type="ECO:0000313" key="19">
    <source>
        <dbReference type="EMBL" id="KAJ6219252.1"/>
    </source>
</evidence>
<comment type="cofactor">
    <cofactor evidence="14">
        <name>Mg(2+)</name>
        <dbReference type="ChEBI" id="CHEBI:18420"/>
    </cofactor>
    <text evidence="14">Binds 2 magnesium ions. Also active with manganese.</text>
</comment>
<dbReference type="Proteomes" id="UP001142055">
    <property type="component" value="Chromosome 2"/>
</dbReference>
<dbReference type="PANTHER" id="PTHR10682">
    <property type="entry name" value="POLY A POLYMERASE"/>
    <property type="match status" value="1"/>
</dbReference>
<feature type="compositionally biased region" description="Polar residues" evidence="15">
    <location>
        <begin position="459"/>
        <end position="498"/>
    </location>
</feature>
<feature type="domain" description="Poly(A) polymerase central" evidence="17">
    <location>
        <begin position="211"/>
        <end position="356"/>
    </location>
</feature>
<dbReference type="CDD" id="cd05402">
    <property type="entry name" value="NT_PAP_TUTase"/>
    <property type="match status" value="1"/>
</dbReference>
<evidence type="ECO:0000256" key="15">
    <source>
        <dbReference type="SAM" id="MobiDB-lite"/>
    </source>
</evidence>
<evidence type="ECO:0000256" key="13">
    <source>
        <dbReference type="PIRSR" id="PIRSR018425-1"/>
    </source>
</evidence>
<dbReference type="FunFam" id="3.30.460.10:FF:000002">
    <property type="entry name" value="Poly(A) polymerase alpha, putative"/>
    <property type="match status" value="1"/>
</dbReference>
<dbReference type="InterPro" id="IPR007010">
    <property type="entry name" value="PolA_pol_RNA-bd_dom"/>
</dbReference>
<evidence type="ECO:0000256" key="10">
    <source>
        <dbReference type="ARBA" id="ARBA00023242"/>
    </source>
</evidence>
<dbReference type="InterPro" id="IPR011068">
    <property type="entry name" value="NuclTrfase_I-like_C"/>
</dbReference>
<dbReference type="InterPro" id="IPR048840">
    <property type="entry name" value="PolA_pol_NTPase"/>
</dbReference>
<evidence type="ECO:0000259" key="18">
    <source>
        <dbReference type="Pfam" id="PF20750"/>
    </source>
</evidence>
<dbReference type="FunFam" id="1.10.1410.10:FF:000001">
    <property type="entry name" value="Putative poly(A) polymerase gamma"/>
    <property type="match status" value="1"/>
</dbReference>
<keyword evidence="5 12" id="KW-0808">Transferase</keyword>
<dbReference type="GO" id="GO:0031123">
    <property type="term" value="P:RNA 3'-end processing"/>
    <property type="evidence" value="ECO:0007669"/>
    <property type="project" value="InterPro"/>
</dbReference>
<comment type="cofactor">
    <cofactor evidence="1">
        <name>Mn(2+)</name>
        <dbReference type="ChEBI" id="CHEBI:29035"/>
    </cofactor>
</comment>
<evidence type="ECO:0000256" key="14">
    <source>
        <dbReference type="PIRSR" id="PIRSR018425-2"/>
    </source>
</evidence>
<feature type="domain" description="Poly(A) polymerase nucleotidyltransferase" evidence="18">
    <location>
        <begin position="13"/>
        <end position="205"/>
    </location>
</feature>
<dbReference type="SUPFAM" id="SSF81631">
    <property type="entry name" value="PAP/OAS1 substrate-binding domain"/>
    <property type="match status" value="1"/>
</dbReference>
<evidence type="ECO:0000256" key="9">
    <source>
        <dbReference type="ARBA" id="ARBA00022842"/>
    </source>
</evidence>
<accession>A0A9Q0M7B5</accession>
<organism evidence="19 20">
    <name type="scientific">Blomia tropicalis</name>
    <name type="common">Mite</name>
    <dbReference type="NCBI Taxonomy" id="40697"/>
    <lineage>
        <taxon>Eukaryota</taxon>
        <taxon>Metazoa</taxon>
        <taxon>Ecdysozoa</taxon>
        <taxon>Arthropoda</taxon>
        <taxon>Chelicerata</taxon>
        <taxon>Arachnida</taxon>
        <taxon>Acari</taxon>
        <taxon>Acariformes</taxon>
        <taxon>Sarcoptiformes</taxon>
        <taxon>Astigmata</taxon>
        <taxon>Glycyphagoidea</taxon>
        <taxon>Echimyopodidae</taxon>
        <taxon>Blomia</taxon>
    </lineage>
</organism>
<dbReference type="Gene3D" id="3.30.70.590">
    <property type="entry name" value="Poly(A) polymerase predicted RNA binding domain"/>
    <property type="match status" value="1"/>
</dbReference>
<evidence type="ECO:0000256" key="3">
    <source>
        <dbReference type="ARBA" id="ARBA00010912"/>
    </source>
</evidence>
<dbReference type="GO" id="GO:0006397">
    <property type="term" value="P:mRNA processing"/>
    <property type="evidence" value="ECO:0007669"/>
    <property type="project" value="UniProtKB-KW"/>
</dbReference>
<dbReference type="GO" id="GO:0046872">
    <property type="term" value="F:metal ion binding"/>
    <property type="evidence" value="ECO:0007669"/>
    <property type="project" value="UniProtKB-KW"/>
</dbReference>
<feature type="binding site" evidence="14">
    <location>
        <position position="106"/>
    </location>
    <ligand>
        <name>Mg(2+)</name>
        <dbReference type="ChEBI" id="CHEBI:18420"/>
        <label>1</label>
        <note>catalytic</note>
    </ligand>
</feature>
<evidence type="ECO:0000259" key="17">
    <source>
        <dbReference type="Pfam" id="PF04928"/>
    </source>
</evidence>
<feature type="binding site" evidence="13">
    <location>
        <begin position="91"/>
        <end position="93"/>
    </location>
    <ligand>
        <name>ATP</name>
        <dbReference type="ChEBI" id="CHEBI:30616"/>
    </ligand>
</feature>
<evidence type="ECO:0000256" key="1">
    <source>
        <dbReference type="ARBA" id="ARBA00001936"/>
    </source>
</evidence>
<evidence type="ECO:0000256" key="2">
    <source>
        <dbReference type="ARBA" id="ARBA00004123"/>
    </source>
</evidence>
<dbReference type="EMBL" id="JAPWDV010000002">
    <property type="protein sequence ID" value="KAJ6219252.1"/>
    <property type="molecule type" value="Genomic_DNA"/>
</dbReference>
<name>A0A9Q0M7B5_BLOTA</name>
<dbReference type="EC" id="2.7.7.19" evidence="12"/>
<dbReference type="PIRSF" id="PIRSF018425">
    <property type="entry name" value="PolyA_polymerase"/>
    <property type="match status" value="1"/>
</dbReference>
<feature type="binding site" evidence="14">
    <location>
        <position position="104"/>
    </location>
    <ligand>
        <name>Mg(2+)</name>
        <dbReference type="ChEBI" id="CHEBI:18420"/>
        <label>2</label>
        <note>catalytic</note>
    </ligand>
</feature>
<feature type="region of interest" description="Disordered" evidence="15">
    <location>
        <begin position="424"/>
        <end position="510"/>
    </location>
</feature>
<feature type="binding site" evidence="13">
    <location>
        <position position="158"/>
    </location>
    <ligand>
        <name>ATP</name>
        <dbReference type="ChEBI" id="CHEBI:30616"/>
    </ligand>
</feature>
<reference evidence="19" key="1">
    <citation type="submission" date="2022-12" db="EMBL/GenBank/DDBJ databases">
        <title>Genome assemblies of Blomia tropicalis.</title>
        <authorList>
            <person name="Cui Y."/>
        </authorList>
    </citation>
    <scope>NUCLEOTIDE SEQUENCE</scope>
    <source>
        <tissue evidence="19">Adult mites</tissue>
    </source>
</reference>
<comment type="similarity">
    <text evidence="3 12">Belongs to the poly(A) polymerase family.</text>
</comment>
<dbReference type="GO" id="GO:1990817">
    <property type="term" value="F:poly(A) RNA polymerase activity"/>
    <property type="evidence" value="ECO:0007669"/>
    <property type="project" value="UniProtKB-UniRule"/>
</dbReference>
<keyword evidence="4 12" id="KW-0507">mRNA processing</keyword>
<feature type="binding site" evidence="14">
    <location>
        <position position="104"/>
    </location>
    <ligand>
        <name>Mg(2+)</name>
        <dbReference type="ChEBI" id="CHEBI:18420"/>
        <label>1</label>
        <note>catalytic</note>
    </ligand>
</feature>
<dbReference type="PANTHER" id="PTHR10682:SF10">
    <property type="entry name" value="POLYNUCLEOTIDE ADENYLYLTRANSFERASE"/>
    <property type="match status" value="1"/>
</dbReference>
<evidence type="ECO:0000256" key="7">
    <source>
        <dbReference type="ARBA" id="ARBA00022741"/>
    </source>
</evidence>
<evidence type="ECO:0000256" key="12">
    <source>
        <dbReference type="PIRNR" id="PIRNR018425"/>
    </source>
</evidence>
<evidence type="ECO:0000256" key="6">
    <source>
        <dbReference type="ARBA" id="ARBA00022723"/>
    </source>
</evidence>
<comment type="caution">
    <text evidence="19">The sequence shown here is derived from an EMBL/GenBank/DDBJ whole genome shotgun (WGS) entry which is preliminary data.</text>
</comment>
<evidence type="ECO:0000256" key="5">
    <source>
        <dbReference type="ARBA" id="ARBA00022679"/>
    </source>
</evidence>
<feature type="compositionally biased region" description="Polar residues" evidence="15">
    <location>
        <begin position="432"/>
        <end position="452"/>
    </location>
</feature>
<protein>
    <recommendedName>
        <fullName evidence="12">Poly(A) polymerase</fullName>
        <ecNumber evidence="12">2.7.7.19</ecNumber>
    </recommendedName>
</protein>
<feature type="binding site" evidence="13">
    <location>
        <position position="219"/>
    </location>
    <ligand>
        <name>ATP</name>
        <dbReference type="ChEBI" id="CHEBI:30616"/>
    </ligand>
</feature>
<feature type="binding site" evidence="13">
    <location>
        <position position="228"/>
    </location>
    <ligand>
        <name>ATP</name>
        <dbReference type="ChEBI" id="CHEBI:30616"/>
    </ligand>
</feature>
<dbReference type="Pfam" id="PF20750">
    <property type="entry name" value="PAP_NTPase"/>
    <property type="match status" value="1"/>
</dbReference>
<dbReference type="GO" id="GO:0005524">
    <property type="term" value="F:ATP binding"/>
    <property type="evidence" value="ECO:0007669"/>
    <property type="project" value="UniProtKB-UniRule"/>
</dbReference>
<keyword evidence="6 14" id="KW-0479">Metal-binding</keyword>
<comment type="function">
    <text evidence="12">Polymerase that creates the 3'-poly(A) tail of mRNA's.</text>
</comment>
<feature type="binding site" evidence="13">
    <location>
        <position position="100"/>
    </location>
    <ligand>
        <name>ATP</name>
        <dbReference type="ChEBI" id="CHEBI:30616"/>
    </ligand>
</feature>
<feature type="binding site" evidence="14">
    <location>
        <position position="158"/>
    </location>
    <ligand>
        <name>Mg(2+)</name>
        <dbReference type="ChEBI" id="CHEBI:18420"/>
        <label>2</label>
        <note>catalytic</note>
    </ligand>
</feature>
<evidence type="ECO:0000256" key="8">
    <source>
        <dbReference type="ARBA" id="ARBA00022840"/>
    </source>
</evidence>